<gene>
    <name evidence="1" type="ORF">IHE29_10825</name>
</gene>
<evidence type="ECO:0000313" key="2">
    <source>
        <dbReference type="Proteomes" id="UP001493153"/>
    </source>
</evidence>
<reference evidence="1 2" key="1">
    <citation type="submission" date="2020-09" db="EMBL/GenBank/DDBJ databases">
        <title>Genome sequences of Mycetohabitans spp.</title>
        <authorList>
            <person name="Carter M.E."/>
            <person name="Carpenter S.C.D."/>
            <person name="Bogdanove A.J."/>
        </authorList>
    </citation>
    <scope>NUCLEOTIDE SEQUENCE [LARGE SCALE GENOMIC DNA]</scope>
    <source>
        <strain evidence="1 2">B12</strain>
    </source>
</reference>
<dbReference type="Proteomes" id="UP001493153">
    <property type="component" value="Chromosome"/>
</dbReference>
<proteinExistence type="predicted"/>
<evidence type="ECO:0000313" key="1">
    <source>
        <dbReference type="EMBL" id="WXK39729.1"/>
    </source>
</evidence>
<organism evidence="1 2">
    <name type="scientific">Mycetohabitans rhizoxinica</name>
    <dbReference type="NCBI Taxonomy" id="412963"/>
    <lineage>
        <taxon>Bacteria</taxon>
        <taxon>Pseudomonadati</taxon>
        <taxon>Pseudomonadota</taxon>
        <taxon>Betaproteobacteria</taxon>
        <taxon>Burkholderiales</taxon>
        <taxon>Burkholderiaceae</taxon>
        <taxon>Mycetohabitans</taxon>
    </lineage>
</organism>
<keyword evidence="2" id="KW-1185">Reference proteome</keyword>
<accession>A0ABZ2PX86</accession>
<name>A0ABZ2PX86_9BURK</name>
<sequence>MLTCGSVRYLDEALSQQVWSQGLDLINGKGEAALLRLLTELQTYSVFVTINDRKLLFAKAQA</sequence>
<protein>
    <submittedName>
        <fullName evidence="1">Uncharacterized protein</fullName>
    </submittedName>
</protein>
<dbReference type="EMBL" id="CP062176">
    <property type="protein sequence ID" value="WXK39729.1"/>
    <property type="molecule type" value="Genomic_DNA"/>
</dbReference>
<dbReference type="RefSeq" id="WP_338910777.1">
    <property type="nucleotide sequence ID" value="NZ_CP062176.1"/>
</dbReference>